<dbReference type="PANTHER" id="PTHR12236:SF95">
    <property type="entry name" value="CUTICULAR PROTEIN 76BD, ISOFORM C-RELATED"/>
    <property type="match status" value="1"/>
</dbReference>
<proteinExistence type="predicted"/>
<keyword evidence="4" id="KW-1185">Reference proteome</keyword>
<dbReference type="InterPro" id="IPR000618">
    <property type="entry name" value="Insect_cuticle"/>
</dbReference>
<dbReference type="PANTHER" id="PTHR12236">
    <property type="entry name" value="STRUCTURAL CONTITUENT OF CUTICLE"/>
    <property type="match status" value="1"/>
</dbReference>
<dbReference type="PROSITE" id="PS00233">
    <property type="entry name" value="CHIT_BIND_RR_1"/>
    <property type="match status" value="1"/>
</dbReference>
<dbReference type="AlphaFoldDB" id="A0ABD0YRL4"/>
<reference evidence="3 4" key="1">
    <citation type="submission" date="2024-07" db="EMBL/GenBank/DDBJ databases">
        <title>Chromosome-level genome assembly of the water stick insect Ranatra chinensis (Heteroptera: Nepidae).</title>
        <authorList>
            <person name="Liu X."/>
        </authorList>
    </citation>
    <scope>NUCLEOTIDE SEQUENCE [LARGE SCALE GENOMIC DNA]</scope>
    <source>
        <strain evidence="3">Cailab_2021Rc</strain>
        <tissue evidence="3">Muscle</tissue>
    </source>
</reference>
<sequence length="118" mass="13063">MALVAAASAGIQQYDHEAYGIQANAIDDGSYASYYDHGDYEAPAHYSFEYSVNDPYTGDVKNQQESRQGDQVVGQYSLQEPDGTTRMVHYTADKYNGFKATVIRGGKITTYPSQDGHY</sequence>
<comment type="caution">
    <text evidence="3">The sequence shown here is derived from an EMBL/GenBank/DDBJ whole genome shotgun (WGS) entry which is preliminary data.</text>
</comment>
<name>A0ABD0YRL4_9HEMI</name>
<gene>
    <name evidence="3" type="ORF">AAG570_008672</name>
</gene>
<dbReference type="InterPro" id="IPR031311">
    <property type="entry name" value="CHIT_BIND_RR_consensus"/>
</dbReference>
<dbReference type="EMBL" id="JBFDAA010000003">
    <property type="protein sequence ID" value="KAL1138609.1"/>
    <property type="molecule type" value="Genomic_DNA"/>
</dbReference>
<organism evidence="3 4">
    <name type="scientific">Ranatra chinensis</name>
    <dbReference type="NCBI Taxonomy" id="642074"/>
    <lineage>
        <taxon>Eukaryota</taxon>
        <taxon>Metazoa</taxon>
        <taxon>Ecdysozoa</taxon>
        <taxon>Arthropoda</taxon>
        <taxon>Hexapoda</taxon>
        <taxon>Insecta</taxon>
        <taxon>Pterygota</taxon>
        <taxon>Neoptera</taxon>
        <taxon>Paraneoptera</taxon>
        <taxon>Hemiptera</taxon>
        <taxon>Heteroptera</taxon>
        <taxon>Panheteroptera</taxon>
        <taxon>Nepomorpha</taxon>
        <taxon>Nepidae</taxon>
        <taxon>Ranatrinae</taxon>
        <taxon>Ranatra</taxon>
    </lineage>
</organism>
<evidence type="ECO:0000256" key="2">
    <source>
        <dbReference type="PROSITE-ProRule" id="PRU00497"/>
    </source>
</evidence>
<accession>A0ABD0YRL4</accession>
<protein>
    <submittedName>
        <fullName evidence="3">Uncharacterized protein</fullName>
    </submittedName>
</protein>
<dbReference type="GO" id="GO:0042302">
    <property type="term" value="F:structural constituent of cuticle"/>
    <property type="evidence" value="ECO:0007669"/>
    <property type="project" value="UniProtKB-UniRule"/>
</dbReference>
<evidence type="ECO:0000256" key="1">
    <source>
        <dbReference type="ARBA" id="ARBA00022460"/>
    </source>
</evidence>
<dbReference type="PROSITE" id="PS51155">
    <property type="entry name" value="CHIT_BIND_RR_2"/>
    <property type="match status" value="1"/>
</dbReference>
<dbReference type="Pfam" id="PF00379">
    <property type="entry name" value="Chitin_bind_4"/>
    <property type="match status" value="1"/>
</dbReference>
<evidence type="ECO:0000313" key="3">
    <source>
        <dbReference type="EMBL" id="KAL1138609.1"/>
    </source>
</evidence>
<dbReference type="PRINTS" id="PR00947">
    <property type="entry name" value="CUTICLE"/>
</dbReference>
<dbReference type="InterPro" id="IPR051217">
    <property type="entry name" value="Insect_Cuticle_Struc_Prot"/>
</dbReference>
<dbReference type="Proteomes" id="UP001558652">
    <property type="component" value="Unassembled WGS sequence"/>
</dbReference>
<evidence type="ECO:0000313" key="4">
    <source>
        <dbReference type="Proteomes" id="UP001558652"/>
    </source>
</evidence>
<keyword evidence="1 2" id="KW-0193">Cuticle</keyword>